<organism evidence="3 4">
    <name type="scientific">Cohnella ginsengisoli</name>
    <dbReference type="NCBI Taxonomy" id="425004"/>
    <lineage>
        <taxon>Bacteria</taxon>
        <taxon>Bacillati</taxon>
        <taxon>Bacillota</taxon>
        <taxon>Bacilli</taxon>
        <taxon>Bacillales</taxon>
        <taxon>Paenibacillaceae</taxon>
        <taxon>Cohnella</taxon>
    </lineage>
</organism>
<gene>
    <name evidence="3" type="ORF">OMP38_07800</name>
</gene>
<evidence type="ECO:0000313" key="4">
    <source>
        <dbReference type="Proteomes" id="UP001153387"/>
    </source>
</evidence>
<dbReference type="Pfam" id="PF00132">
    <property type="entry name" value="Hexapep"/>
    <property type="match status" value="1"/>
</dbReference>
<evidence type="ECO:0000256" key="1">
    <source>
        <dbReference type="ARBA" id="ARBA00022679"/>
    </source>
</evidence>
<comment type="caution">
    <text evidence="3">The sequence shown here is derived from an EMBL/GenBank/DDBJ whole genome shotgun (WGS) entry which is preliminary data.</text>
</comment>
<dbReference type="Proteomes" id="UP001153387">
    <property type="component" value="Unassembled WGS sequence"/>
</dbReference>
<dbReference type="RefSeq" id="WP_277564569.1">
    <property type="nucleotide sequence ID" value="NZ_JAPDHZ010000002.1"/>
</dbReference>
<accession>A0A9X4QLG4</accession>
<evidence type="ECO:0000313" key="3">
    <source>
        <dbReference type="EMBL" id="MDG0790774.1"/>
    </source>
</evidence>
<sequence>MSDRFKGMSGWKSRFAITFHAFLQYWTARAVQNQPLIHESAFILPLAKVGPSVSIGRYSYVRGGALIDAGSIGAFCSIGPNVLIGGDDHPLDAVSTHPFWYCEDGLTMPREAAAEPGWTQPKPAPVIGNDVWIGAGAQVLRGAVVEDGAVIGAGAIVTGRIPAYAIAVGVPAKIVRYRFGAEERERLLRSRWWEKMRTRSRESGICSRIRKRSWAI</sequence>
<dbReference type="GO" id="GO:0016740">
    <property type="term" value="F:transferase activity"/>
    <property type="evidence" value="ECO:0007669"/>
    <property type="project" value="UniProtKB-KW"/>
</dbReference>
<keyword evidence="2" id="KW-0677">Repeat</keyword>
<dbReference type="PANTHER" id="PTHR43300">
    <property type="entry name" value="ACETYLTRANSFERASE"/>
    <property type="match status" value="1"/>
</dbReference>
<keyword evidence="4" id="KW-1185">Reference proteome</keyword>
<dbReference type="InterPro" id="IPR011004">
    <property type="entry name" value="Trimer_LpxA-like_sf"/>
</dbReference>
<dbReference type="AlphaFoldDB" id="A0A9X4QLG4"/>
<evidence type="ECO:0000256" key="2">
    <source>
        <dbReference type="ARBA" id="ARBA00022737"/>
    </source>
</evidence>
<dbReference type="SUPFAM" id="SSF51161">
    <property type="entry name" value="Trimeric LpxA-like enzymes"/>
    <property type="match status" value="1"/>
</dbReference>
<proteinExistence type="predicted"/>
<dbReference type="Gene3D" id="2.160.10.10">
    <property type="entry name" value="Hexapeptide repeat proteins"/>
    <property type="match status" value="1"/>
</dbReference>
<dbReference type="InterPro" id="IPR001451">
    <property type="entry name" value="Hexapep"/>
</dbReference>
<dbReference type="PANTHER" id="PTHR43300:SF11">
    <property type="entry name" value="ACETYLTRANSFERASE RV3034C-RELATED"/>
    <property type="match status" value="1"/>
</dbReference>
<keyword evidence="1" id="KW-0808">Transferase</keyword>
<dbReference type="EMBL" id="JAPDHZ010000002">
    <property type="protein sequence ID" value="MDG0790774.1"/>
    <property type="molecule type" value="Genomic_DNA"/>
</dbReference>
<dbReference type="CDD" id="cd03349">
    <property type="entry name" value="LbH_XAT"/>
    <property type="match status" value="1"/>
</dbReference>
<dbReference type="PROSITE" id="PS00101">
    <property type="entry name" value="HEXAPEP_TRANSFERASES"/>
    <property type="match status" value="1"/>
</dbReference>
<dbReference type="InterPro" id="IPR050179">
    <property type="entry name" value="Trans_hexapeptide_repeat"/>
</dbReference>
<reference evidence="3 4" key="1">
    <citation type="submission" date="2022-10" db="EMBL/GenBank/DDBJ databases">
        <title>Comparative genomic analysis of Cohnella hashimotonis sp. nov., isolated from the International Space Station.</title>
        <authorList>
            <person name="Simpson A."/>
            <person name="Venkateswaran K."/>
        </authorList>
    </citation>
    <scope>NUCLEOTIDE SEQUENCE [LARGE SCALE GENOMIC DNA]</scope>
    <source>
        <strain evidence="3 4">DSM 18997</strain>
    </source>
</reference>
<dbReference type="InterPro" id="IPR018357">
    <property type="entry name" value="Hexapep_transf_CS"/>
</dbReference>
<protein>
    <submittedName>
        <fullName evidence="3">CatB-related O-acetyltransferase</fullName>
    </submittedName>
</protein>
<name>A0A9X4QLG4_9BACL</name>